<evidence type="ECO:0000256" key="1">
    <source>
        <dbReference type="SAM" id="MobiDB-lite"/>
    </source>
</evidence>
<comment type="caution">
    <text evidence="2">The sequence shown here is derived from an EMBL/GenBank/DDBJ whole genome shotgun (WGS) entry which is preliminary data.</text>
</comment>
<protein>
    <submittedName>
        <fullName evidence="2">Uncharacterized protein</fullName>
    </submittedName>
</protein>
<organism evidence="2 3">
    <name type="scientific">Methylobacterium tardum</name>
    <dbReference type="NCBI Taxonomy" id="374432"/>
    <lineage>
        <taxon>Bacteria</taxon>
        <taxon>Pseudomonadati</taxon>
        <taxon>Pseudomonadota</taxon>
        <taxon>Alphaproteobacteria</taxon>
        <taxon>Hyphomicrobiales</taxon>
        <taxon>Methylobacteriaceae</taxon>
        <taxon>Methylobacterium</taxon>
    </lineage>
</organism>
<evidence type="ECO:0000313" key="2">
    <source>
        <dbReference type="EMBL" id="GLS69633.1"/>
    </source>
</evidence>
<dbReference type="EMBL" id="BSPL01000011">
    <property type="protein sequence ID" value="GLS69633.1"/>
    <property type="molecule type" value="Genomic_DNA"/>
</dbReference>
<feature type="compositionally biased region" description="Low complexity" evidence="1">
    <location>
        <begin position="69"/>
        <end position="78"/>
    </location>
</feature>
<gene>
    <name evidence="2" type="ORF">GCM10007890_16460</name>
</gene>
<feature type="region of interest" description="Disordered" evidence="1">
    <location>
        <begin position="1"/>
        <end position="54"/>
    </location>
</feature>
<proteinExistence type="predicted"/>
<dbReference type="Proteomes" id="UP001157440">
    <property type="component" value="Unassembled WGS sequence"/>
</dbReference>
<feature type="region of interest" description="Disordered" evidence="1">
    <location>
        <begin position="67"/>
        <end position="102"/>
    </location>
</feature>
<accession>A0AA37TKH2</accession>
<feature type="compositionally biased region" description="Basic and acidic residues" evidence="1">
    <location>
        <begin position="79"/>
        <end position="93"/>
    </location>
</feature>
<sequence length="102" mass="11105">MHDADLQGEMRSATRLRKSKLRLCTGSPCRTPPSHSVIPRPRSGAWDPDTPTDQVPATTWFWIARLRRAPSGPGSPAAPRKDGAGRPARDRDVPNGSVIGIR</sequence>
<name>A0AA37TKH2_9HYPH</name>
<keyword evidence="3" id="KW-1185">Reference proteome</keyword>
<reference evidence="3" key="1">
    <citation type="journal article" date="2019" name="Int. J. Syst. Evol. Microbiol.">
        <title>The Global Catalogue of Microorganisms (GCM) 10K type strain sequencing project: providing services to taxonomists for standard genome sequencing and annotation.</title>
        <authorList>
            <consortium name="The Broad Institute Genomics Platform"/>
            <consortium name="The Broad Institute Genome Sequencing Center for Infectious Disease"/>
            <person name="Wu L."/>
            <person name="Ma J."/>
        </authorList>
    </citation>
    <scope>NUCLEOTIDE SEQUENCE [LARGE SCALE GENOMIC DNA]</scope>
    <source>
        <strain evidence="3">NBRC 103632</strain>
    </source>
</reference>
<evidence type="ECO:0000313" key="3">
    <source>
        <dbReference type="Proteomes" id="UP001157440"/>
    </source>
</evidence>
<dbReference type="AlphaFoldDB" id="A0AA37TKH2"/>